<evidence type="ECO:0000256" key="7">
    <source>
        <dbReference type="SAM" id="MobiDB-lite"/>
    </source>
</evidence>
<comment type="subunit">
    <text evidence="3">Homodimer.</text>
</comment>
<dbReference type="InterPro" id="IPR000740">
    <property type="entry name" value="GrpE"/>
</dbReference>
<evidence type="ECO:0000256" key="4">
    <source>
        <dbReference type="RuleBase" id="RU000639"/>
    </source>
</evidence>
<comment type="caution">
    <text evidence="8">The sequence shown here is derived from an EMBL/GenBank/DDBJ whole genome shotgun (WGS) entry which is preliminary data.</text>
</comment>
<evidence type="ECO:0000256" key="2">
    <source>
        <dbReference type="ARBA" id="ARBA00023186"/>
    </source>
</evidence>
<dbReference type="Pfam" id="PF01025">
    <property type="entry name" value="GrpE"/>
    <property type="match status" value="1"/>
</dbReference>
<dbReference type="InterPro" id="IPR013805">
    <property type="entry name" value="GrpE_CC"/>
</dbReference>
<evidence type="ECO:0000313" key="9">
    <source>
        <dbReference type="Proteomes" id="UP001596266"/>
    </source>
</evidence>
<dbReference type="CDD" id="cd00446">
    <property type="entry name" value="GrpE"/>
    <property type="match status" value="1"/>
</dbReference>
<dbReference type="EMBL" id="JBHSUA010000024">
    <property type="protein sequence ID" value="MFC6397918.1"/>
    <property type="molecule type" value="Genomic_DNA"/>
</dbReference>
<evidence type="ECO:0000256" key="3">
    <source>
        <dbReference type="HAMAP-Rule" id="MF_01151"/>
    </source>
</evidence>
<dbReference type="SUPFAM" id="SSF58014">
    <property type="entry name" value="Coiled-coil domain of nucleotide exchange factor GrpE"/>
    <property type="match status" value="1"/>
</dbReference>
<keyword evidence="9" id="KW-1185">Reference proteome</keyword>
<evidence type="ECO:0000313" key="8">
    <source>
        <dbReference type="EMBL" id="MFC6397918.1"/>
    </source>
</evidence>
<comment type="similarity">
    <text evidence="1 3 5">Belongs to the GrpE family.</text>
</comment>
<organism evidence="8 9">
    <name type="scientific">Luteococcus sanguinis</name>
    <dbReference type="NCBI Taxonomy" id="174038"/>
    <lineage>
        <taxon>Bacteria</taxon>
        <taxon>Bacillati</taxon>
        <taxon>Actinomycetota</taxon>
        <taxon>Actinomycetes</taxon>
        <taxon>Propionibacteriales</taxon>
        <taxon>Propionibacteriaceae</taxon>
        <taxon>Luteococcus</taxon>
    </lineage>
</organism>
<sequence length="190" mass="20708">MSEFTPDEQRGQVPDDASELFENPGTDGVGTSPEVRVSELEQLVGERTADLQRLQAEYVNYKKRVDRDRQVSRQSGVEQVVTELLPVLDSIAMADQHGELSGGFKLVADELAKIAAKHGLHAFGAVGDPFDPHLHEALMQVPLPGATEHCVSQVMQQGFTMHDRVLRPARVAVSDPDPAAAAAEPTENQY</sequence>
<reference evidence="9" key="1">
    <citation type="journal article" date="2019" name="Int. J. Syst. Evol. Microbiol.">
        <title>The Global Catalogue of Microorganisms (GCM) 10K type strain sequencing project: providing services to taxonomists for standard genome sequencing and annotation.</title>
        <authorList>
            <consortium name="The Broad Institute Genomics Platform"/>
            <consortium name="The Broad Institute Genome Sequencing Center for Infectious Disease"/>
            <person name="Wu L."/>
            <person name="Ma J."/>
        </authorList>
    </citation>
    <scope>NUCLEOTIDE SEQUENCE [LARGE SCALE GENOMIC DNA]</scope>
    <source>
        <strain evidence="9">CGMCC 1.15277</strain>
    </source>
</reference>
<keyword evidence="3" id="KW-0963">Cytoplasm</keyword>
<keyword evidence="3 4" id="KW-0346">Stress response</keyword>
<comment type="function">
    <text evidence="3 4">Participates actively in the response to hyperosmotic and heat shock by preventing the aggregation of stress-denatured proteins, in association with DnaK and GrpE. It is the nucleotide exchange factor for DnaK and may function as a thermosensor. Unfolded proteins bind initially to DnaJ; upon interaction with the DnaJ-bound protein, DnaK hydrolyzes its bound ATP, resulting in the formation of a stable complex. GrpE releases ADP from DnaK; ATP binding to DnaK triggers the release of the substrate protein, thus completing the reaction cycle. Several rounds of ATP-dependent interactions between DnaJ, DnaK and GrpE are required for fully efficient folding.</text>
</comment>
<evidence type="ECO:0000256" key="6">
    <source>
        <dbReference type="SAM" id="Coils"/>
    </source>
</evidence>
<evidence type="ECO:0000256" key="5">
    <source>
        <dbReference type="RuleBase" id="RU004478"/>
    </source>
</evidence>
<accession>A0ABW1X4D1</accession>
<keyword evidence="6" id="KW-0175">Coiled coil</keyword>
<dbReference type="PANTHER" id="PTHR21237:SF23">
    <property type="entry name" value="GRPE PROTEIN HOMOLOG, MITOCHONDRIAL"/>
    <property type="match status" value="1"/>
</dbReference>
<comment type="subcellular location">
    <subcellularLocation>
        <location evidence="3">Cytoplasm</location>
    </subcellularLocation>
</comment>
<feature type="coiled-coil region" evidence="6">
    <location>
        <begin position="37"/>
        <end position="71"/>
    </location>
</feature>
<dbReference type="RefSeq" id="WP_343886865.1">
    <property type="nucleotide sequence ID" value="NZ_BAAAKI010000025.1"/>
</dbReference>
<dbReference type="HAMAP" id="MF_01151">
    <property type="entry name" value="GrpE"/>
    <property type="match status" value="1"/>
</dbReference>
<dbReference type="Gene3D" id="3.90.20.20">
    <property type="match status" value="1"/>
</dbReference>
<gene>
    <name evidence="3" type="primary">grpE</name>
    <name evidence="8" type="ORF">ACFP57_13125</name>
</gene>
<dbReference type="Gene3D" id="2.30.22.10">
    <property type="entry name" value="Head domain of nucleotide exchange factor GrpE"/>
    <property type="match status" value="1"/>
</dbReference>
<dbReference type="PROSITE" id="PS01071">
    <property type="entry name" value="GRPE"/>
    <property type="match status" value="1"/>
</dbReference>
<keyword evidence="2 3" id="KW-0143">Chaperone</keyword>
<feature type="region of interest" description="Disordered" evidence="7">
    <location>
        <begin position="1"/>
        <end position="34"/>
    </location>
</feature>
<protein>
    <recommendedName>
        <fullName evidence="3 4">Protein GrpE</fullName>
    </recommendedName>
    <alternativeName>
        <fullName evidence="3">HSP-70 cofactor</fullName>
    </alternativeName>
</protein>
<dbReference type="InterPro" id="IPR009012">
    <property type="entry name" value="GrpE_head"/>
</dbReference>
<evidence type="ECO:0000256" key="1">
    <source>
        <dbReference type="ARBA" id="ARBA00009054"/>
    </source>
</evidence>
<dbReference type="PRINTS" id="PR00773">
    <property type="entry name" value="GRPEPROTEIN"/>
</dbReference>
<proteinExistence type="inferred from homology"/>
<dbReference type="PANTHER" id="PTHR21237">
    <property type="entry name" value="GRPE PROTEIN"/>
    <property type="match status" value="1"/>
</dbReference>
<name>A0ABW1X4D1_9ACTN</name>
<dbReference type="Proteomes" id="UP001596266">
    <property type="component" value="Unassembled WGS sequence"/>
</dbReference>
<dbReference type="SUPFAM" id="SSF51064">
    <property type="entry name" value="Head domain of nucleotide exchange factor GrpE"/>
    <property type="match status" value="1"/>
</dbReference>